<reference evidence="2" key="1">
    <citation type="journal article" date="2019" name="Database">
        <title>The radish genome database (RadishGD): an integrated information resource for radish genomics.</title>
        <authorList>
            <person name="Yu H.J."/>
            <person name="Baek S."/>
            <person name="Lee Y.J."/>
            <person name="Cho A."/>
            <person name="Mun J.H."/>
        </authorList>
    </citation>
    <scope>NUCLEOTIDE SEQUENCE [LARGE SCALE GENOMIC DNA]</scope>
    <source>
        <strain evidence="2">cv. WK10039</strain>
    </source>
</reference>
<dbReference type="InterPro" id="IPR050232">
    <property type="entry name" value="FBL13/AtMIF1-like"/>
</dbReference>
<dbReference type="GeneID" id="108820081"/>
<dbReference type="PANTHER" id="PTHR31900">
    <property type="entry name" value="F-BOX/RNI SUPERFAMILY PROTEIN-RELATED"/>
    <property type="match status" value="1"/>
</dbReference>
<dbReference type="OrthoDB" id="1298252at2759"/>
<dbReference type="InterPro" id="IPR055411">
    <property type="entry name" value="LRR_FXL15/At3g58940/PEG3-like"/>
</dbReference>
<dbReference type="SUPFAM" id="SSF81383">
    <property type="entry name" value="F-box domain"/>
    <property type="match status" value="1"/>
</dbReference>
<protein>
    <submittedName>
        <fullName evidence="3 4">LOW QUALITY PROTEIN: putative F-box/LRR-repeat protein At4g15060</fullName>
    </submittedName>
</protein>
<dbReference type="AlphaFoldDB" id="A0A6J0KNF7"/>
<dbReference type="KEGG" id="rsz:130498611"/>
<dbReference type="Proteomes" id="UP000504610">
    <property type="component" value="Chromosome 8"/>
</dbReference>
<dbReference type="Pfam" id="PF00646">
    <property type="entry name" value="F-box"/>
    <property type="match status" value="1"/>
</dbReference>
<dbReference type="InterPro" id="IPR006566">
    <property type="entry name" value="FBD"/>
</dbReference>
<accession>A0A6J0KNF7</accession>
<proteinExistence type="predicted"/>
<gene>
    <name evidence="3" type="primary">LOC108820081</name>
    <name evidence="4" type="synonym">LOC130498611</name>
</gene>
<keyword evidence="2" id="KW-1185">Reference proteome</keyword>
<evidence type="ECO:0000313" key="3">
    <source>
        <dbReference type="RefSeq" id="XP_018448564.1"/>
    </source>
</evidence>
<dbReference type="InterPro" id="IPR036047">
    <property type="entry name" value="F-box-like_dom_sf"/>
</dbReference>
<feature type="domain" description="FBD" evidence="1">
    <location>
        <begin position="364"/>
        <end position="442"/>
    </location>
</feature>
<dbReference type="InterPro" id="IPR001810">
    <property type="entry name" value="F-box_dom"/>
</dbReference>
<evidence type="ECO:0000259" key="1">
    <source>
        <dbReference type="SMART" id="SM00579"/>
    </source>
</evidence>
<dbReference type="Pfam" id="PF24758">
    <property type="entry name" value="LRR_At5g56370"/>
    <property type="match status" value="1"/>
</dbReference>
<sequence>MDDKISQLPDELLLKVLLCLPTKVAVSTSILSKRWEFLWMWLPKLEYSYSSESKSWRLSPFIHLNLPLHKAPIIESLRLNFDVFDRGIVNGINNWVLIAVSRCVQELRVTLAFTHYKLANLAEVPSYLFTCKSLVILELTGKVYVHVPRTVFLPSLKFLILRRMWYSDKKSLHKLLSHCPVLEDLLVERNDDDNNRTFTLSVIVPSLQRLTLKISRGNHFEGLVINTPSLKYFKIMDYIEEYKLEDSSYSYYFEDTPKLEEADIESTYPDINKFVRSIRSVRRLSLCIRVNADEEALYHEGIVFGQLQHLKLCSCGPNWSNLLARLLKDSPLLRDLEVYLNDDHTYSRVDAPVPWQNQLDCVPTCLLASLETFKWTLVYGSQEEIDLVKYILRNARCLKAATILFRPSFCQQEEEKLEMAKQDLICIYVDIYLYAYCQIFFSNLDK</sequence>
<dbReference type="Gene3D" id="3.80.10.10">
    <property type="entry name" value="Ribonuclease Inhibitor"/>
    <property type="match status" value="1"/>
</dbReference>
<dbReference type="Pfam" id="PF08387">
    <property type="entry name" value="FBD"/>
    <property type="match status" value="1"/>
</dbReference>
<dbReference type="KEGG" id="rsz:108820081"/>
<dbReference type="SMART" id="SM00579">
    <property type="entry name" value="FBD"/>
    <property type="match status" value="1"/>
</dbReference>
<dbReference type="RefSeq" id="XP_018448564.1">
    <property type="nucleotide sequence ID" value="XM_018593062.2"/>
</dbReference>
<dbReference type="RefSeq" id="XP_056848092.1">
    <property type="nucleotide sequence ID" value="XM_056992112.1"/>
</dbReference>
<dbReference type="InterPro" id="IPR032675">
    <property type="entry name" value="LRR_dom_sf"/>
</dbReference>
<organism evidence="2 3">
    <name type="scientific">Raphanus sativus</name>
    <name type="common">Radish</name>
    <name type="synonym">Raphanus raphanistrum var. sativus</name>
    <dbReference type="NCBI Taxonomy" id="3726"/>
    <lineage>
        <taxon>Eukaryota</taxon>
        <taxon>Viridiplantae</taxon>
        <taxon>Streptophyta</taxon>
        <taxon>Embryophyta</taxon>
        <taxon>Tracheophyta</taxon>
        <taxon>Spermatophyta</taxon>
        <taxon>Magnoliopsida</taxon>
        <taxon>eudicotyledons</taxon>
        <taxon>Gunneridae</taxon>
        <taxon>Pentapetalae</taxon>
        <taxon>rosids</taxon>
        <taxon>malvids</taxon>
        <taxon>Brassicales</taxon>
        <taxon>Brassicaceae</taxon>
        <taxon>Brassiceae</taxon>
        <taxon>Raphanus</taxon>
    </lineage>
</organism>
<dbReference type="PANTHER" id="PTHR31900:SF28">
    <property type="entry name" value="FBD DOMAIN-CONTAINING PROTEIN"/>
    <property type="match status" value="1"/>
</dbReference>
<reference evidence="3 4" key="2">
    <citation type="submission" date="2025-04" db="UniProtKB">
        <authorList>
            <consortium name="RefSeq"/>
        </authorList>
    </citation>
    <scope>IDENTIFICATION</scope>
    <source>
        <tissue evidence="3 4">Leaf</tissue>
    </source>
</reference>
<evidence type="ECO:0000313" key="2">
    <source>
        <dbReference type="Proteomes" id="UP000504610"/>
    </source>
</evidence>
<name>A0A6J0KNF7_RAPSA</name>
<evidence type="ECO:0000313" key="4">
    <source>
        <dbReference type="RefSeq" id="XP_056848092.1"/>
    </source>
</evidence>
<dbReference type="SUPFAM" id="SSF52047">
    <property type="entry name" value="RNI-like"/>
    <property type="match status" value="1"/>
</dbReference>